<dbReference type="EC" id="2.3.1.97" evidence="2 5"/>
<reference evidence="8" key="1">
    <citation type="submission" date="2021-01" db="EMBL/GenBank/DDBJ databases">
        <authorList>
            <person name="Corre E."/>
            <person name="Pelletier E."/>
            <person name="Niang G."/>
            <person name="Scheremetjew M."/>
            <person name="Finn R."/>
            <person name="Kale V."/>
            <person name="Holt S."/>
            <person name="Cochrane G."/>
            <person name="Meng A."/>
            <person name="Brown T."/>
            <person name="Cohen L."/>
        </authorList>
    </citation>
    <scope>NUCLEOTIDE SEQUENCE</scope>
    <source>
        <strain evidence="8">MM31A-1</strain>
    </source>
</reference>
<dbReference type="InterPro" id="IPR000182">
    <property type="entry name" value="GNAT_dom"/>
</dbReference>
<dbReference type="SUPFAM" id="SSF55729">
    <property type="entry name" value="Acyl-CoA N-acyltransferases (Nat)"/>
    <property type="match status" value="2"/>
</dbReference>
<comment type="function">
    <text evidence="5">Adds a myristoyl group to the N-terminal glycine residue of certain cellular proteins.</text>
</comment>
<dbReference type="GO" id="GO:0005737">
    <property type="term" value="C:cytoplasm"/>
    <property type="evidence" value="ECO:0007669"/>
    <property type="project" value="TreeGrafter"/>
</dbReference>
<dbReference type="Pfam" id="PF02799">
    <property type="entry name" value="NMT_C"/>
    <property type="match status" value="1"/>
</dbReference>
<evidence type="ECO:0000256" key="6">
    <source>
        <dbReference type="RuleBase" id="RU004178"/>
    </source>
</evidence>
<dbReference type="PANTHER" id="PTHR11377:SF5">
    <property type="entry name" value="GLYCYLPEPTIDE N-TETRADECANOYLTRANSFERASE"/>
    <property type="match status" value="1"/>
</dbReference>
<dbReference type="PANTHER" id="PTHR11377">
    <property type="entry name" value="N-MYRISTOYL TRANSFERASE"/>
    <property type="match status" value="1"/>
</dbReference>
<dbReference type="Gene3D" id="3.40.630.170">
    <property type="match status" value="1"/>
</dbReference>
<gene>
    <name evidence="8" type="ORF">CDEB00056_LOCUS7889</name>
</gene>
<protein>
    <recommendedName>
        <fullName evidence="2 5">Glycylpeptide N-tetradecanoyltransferase</fullName>
        <ecNumber evidence="2 5">2.3.1.97</ecNumber>
    </recommendedName>
</protein>
<dbReference type="PROSITE" id="PS00975">
    <property type="entry name" value="NMT_1"/>
    <property type="match status" value="1"/>
</dbReference>
<evidence type="ECO:0000256" key="5">
    <source>
        <dbReference type="RuleBase" id="RU000586"/>
    </source>
</evidence>
<dbReference type="AlphaFoldDB" id="A0A7S3V876"/>
<feature type="domain" description="N-acetyltransferase" evidence="7">
    <location>
        <begin position="102"/>
        <end position="275"/>
    </location>
</feature>
<evidence type="ECO:0000256" key="3">
    <source>
        <dbReference type="ARBA" id="ARBA00022679"/>
    </source>
</evidence>
<dbReference type="InterPro" id="IPR022676">
    <property type="entry name" value="NMT_N"/>
</dbReference>
<accession>A0A7S3V876</accession>
<proteinExistence type="inferred from homology"/>
<dbReference type="InterPro" id="IPR022678">
    <property type="entry name" value="NMT_CS"/>
</dbReference>
<organism evidence="8">
    <name type="scientific">Chaetoceros debilis</name>
    <dbReference type="NCBI Taxonomy" id="122233"/>
    <lineage>
        <taxon>Eukaryota</taxon>
        <taxon>Sar</taxon>
        <taxon>Stramenopiles</taxon>
        <taxon>Ochrophyta</taxon>
        <taxon>Bacillariophyta</taxon>
        <taxon>Coscinodiscophyceae</taxon>
        <taxon>Chaetocerotophycidae</taxon>
        <taxon>Chaetocerotales</taxon>
        <taxon>Chaetocerotaceae</taxon>
        <taxon>Chaetoceros</taxon>
    </lineage>
</organism>
<dbReference type="Pfam" id="PF01233">
    <property type="entry name" value="NMT"/>
    <property type="match status" value="1"/>
</dbReference>
<dbReference type="PROSITE" id="PS51186">
    <property type="entry name" value="GNAT"/>
    <property type="match status" value="1"/>
</dbReference>
<evidence type="ECO:0000256" key="1">
    <source>
        <dbReference type="ARBA" id="ARBA00009469"/>
    </source>
</evidence>
<comment type="similarity">
    <text evidence="1 6">Belongs to the NMT family.</text>
</comment>
<evidence type="ECO:0000313" key="8">
    <source>
        <dbReference type="EMBL" id="CAE0463048.1"/>
    </source>
</evidence>
<dbReference type="InterPro" id="IPR000903">
    <property type="entry name" value="NMT"/>
</dbReference>
<name>A0A7S3V876_9STRA</name>
<keyword evidence="3 5" id="KW-0808">Transferase</keyword>
<dbReference type="EMBL" id="HBIO01010190">
    <property type="protein sequence ID" value="CAE0463048.1"/>
    <property type="molecule type" value="Transcribed_RNA"/>
</dbReference>
<sequence length="439" mass="49834">MSDNDSNLPQGRDPTEQEKAKIANILEMLKQQNISVGSSSAVVPANAADKKHAFWDTQPMLSMNDNVQELANQKMHEPLIPNKEVSELRQTPYNMPKGFVWTDIDITDLDEKHQVYDLLNRNYVEDDDCMFRFDYSHEFLQWALTPPGFKKSFHLGVRSEKTQKLVAFISAVPATVRAYDNSFPSVEINFLCVHKKLRSKRLAPVLIKEITRRANHAGVFQAVYTAGVVLPGPVSTCRYWHRTLNPKKLVDVGFTRIPHRMTMARMCKLYKLPVETSTPGLTVMTEDHVEGACQLLKVHLNNFKLAIDFSKEDFAHWFLPRKGVISSHVVLNTDGKVTDLISYYHLHSSIIGNPKHSHLNAAYSFYNVANTVDLEDLMRDALILAKAEGMDVFNALEQMTNLDYFNALKFGGGDGNLQYYLYNWCCPTMDSKDVGVVLL</sequence>
<dbReference type="PIRSF" id="PIRSF015892">
    <property type="entry name" value="N-myristl_transf"/>
    <property type="match status" value="1"/>
</dbReference>
<evidence type="ECO:0000259" key="7">
    <source>
        <dbReference type="PROSITE" id="PS51186"/>
    </source>
</evidence>
<dbReference type="InterPro" id="IPR022677">
    <property type="entry name" value="NMT_C"/>
</dbReference>
<dbReference type="FunFam" id="3.40.630.170:FF:000003">
    <property type="entry name" value="Glycylpeptide N-tetradecanoyltransferase"/>
    <property type="match status" value="1"/>
</dbReference>
<dbReference type="PROSITE" id="PS00976">
    <property type="entry name" value="NMT_2"/>
    <property type="match status" value="1"/>
</dbReference>
<dbReference type="InterPro" id="IPR016181">
    <property type="entry name" value="Acyl_CoA_acyltransferase"/>
</dbReference>
<evidence type="ECO:0000256" key="2">
    <source>
        <dbReference type="ARBA" id="ARBA00012923"/>
    </source>
</evidence>
<dbReference type="GO" id="GO:0004379">
    <property type="term" value="F:glycylpeptide N-tetradecanoyltransferase activity"/>
    <property type="evidence" value="ECO:0007669"/>
    <property type="project" value="UniProtKB-EC"/>
</dbReference>
<comment type="catalytic activity">
    <reaction evidence="5">
        <text>N-terminal glycyl-[protein] + tetradecanoyl-CoA = N-tetradecanoylglycyl-[protein] + CoA + H(+)</text>
        <dbReference type="Rhea" id="RHEA:15521"/>
        <dbReference type="Rhea" id="RHEA-COMP:12666"/>
        <dbReference type="Rhea" id="RHEA-COMP:12667"/>
        <dbReference type="ChEBI" id="CHEBI:15378"/>
        <dbReference type="ChEBI" id="CHEBI:57287"/>
        <dbReference type="ChEBI" id="CHEBI:57385"/>
        <dbReference type="ChEBI" id="CHEBI:64723"/>
        <dbReference type="ChEBI" id="CHEBI:133050"/>
        <dbReference type="EC" id="2.3.1.97"/>
    </reaction>
</comment>
<keyword evidence="4 5" id="KW-0012">Acyltransferase</keyword>
<evidence type="ECO:0000256" key="4">
    <source>
        <dbReference type="ARBA" id="ARBA00023315"/>
    </source>
</evidence>